<dbReference type="Gramene" id="CDY15198">
    <property type="protein sequence ID" value="CDY15198"/>
    <property type="gene ID" value="GSBRNA2T00085384001"/>
</dbReference>
<keyword evidence="1" id="KW-0812">Transmembrane</keyword>
<organism evidence="2 3">
    <name type="scientific">Brassica napus</name>
    <name type="common">Rape</name>
    <dbReference type="NCBI Taxonomy" id="3708"/>
    <lineage>
        <taxon>Eukaryota</taxon>
        <taxon>Viridiplantae</taxon>
        <taxon>Streptophyta</taxon>
        <taxon>Embryophyta</taxon>
        <taxon>Tracheophyta</taxon>
        <taxon>Spermatophyta</taxon>
        <taxon>Magnoliopsida</taxon>
        <taxon>eudicotyledons</taxon>
        <taxon>Gunneridae</taxon>
        <taxon>Pentapetalae</taxon>
        <taxon>rosids</taxon>
        <taxon>malvids</taxon>
        <taxon>Brassicales</taxon>
        <taxon>Brassicaceae</taxon>
        <taxon>Brassiceae</taxon>
        <taxon>Brassica</taxon>
    </lineage>
</organism>
<evidence type="ECO:0000313" key="3">
    <source>
        <dbReference type="Proteomes" id="UP000028999"/>
    </source>
</evidence>
<dbReference type="STRING" id="3708.A0A078FSC8"/>
<evidence type="ECO:0000313" key="2">
    <source>
        <dbReference type="EMBL" id="CDY15198.1"/>
    </source>
</evidence>
<name>A0A078FSC8_BRANA</name>
<protein>
    <submittedName>
        <fullName evidence="2">BnaC05g00770D protein</fullName>
    </submittedName>
</protein>
<keyword evidence="1" id="KW-1133">Transmembrane helix</keyword>
<evidence type="ECO:0000256" key="1">
    <source>
        <dbReference type="SAM" id="Phobius"/>
    </source>
</evidence>
<feature type="transmembrane region" description="Helical" evidence="1">
    <location>
        <begin position="60"/>
        <end position="82"/>
    </location>
</feature>
<gene>
    <name evidence="2" type="primary">BnaC05g00770D</name>
    <name evidence="2" type="ORF">GSBRNA2T00085384001</name>
</gene>
<accession>A0A078FSC8</accession>
<keyword evidence="1" id="KW-0472">Membrane</keyword>
<keyword evidence="3" id="KW-1185">Reference proteome</keyword>
<dbReference type="PaxDb" id="3708-A0A078FSC8"/>
<dbReference type="EMBL" id="LK032052">
    <property type="protein sequence ID" value="CDY15198.1"/>
    <property type="molecule type" value="Genomic_DNA"/>
</dbReference>
<dbReference type="AlphaFoldDB" id="A0A078FSC8"/>
<sequence length="110" mass="12535">MTERTNSIEMDQERLTAEMAFQDSSPAIIRIQRHLPDLLTSVKLKYVKLGLHNSCNFTTFLFFLIILPLTGTVLVQLTGLTLDMLSELWKTERSPMTRFSSSKESRTGPV</sequence>
<reference evidence="2 3" key="1">
    <citation type="journal article" date="2014" name="Science">
        <title>Plant genetics. Early allopolyploid evolution in the post-Neolithic Brassica napus oilseed genome.</title>
        <authorList>
            <person name="Chalhoub B."/>
            <person name="Denoeud F."/>
            <person name="Liu S."/>
            <person name="Parkin I.A."/>
            <person name="Tang H."/>
            <person name="Wang X."/>
            <person name="Chiquet J."/>
            <person name="Belcram H."/>
            <person name="Tong C."/>
            <person name="Samans B."/>
            <person name="Correa M."/>
            <person name="Da Silva C."/>
            <person name="Just J."/>
            <person name="Falentin C."/>
            <person name="Koh C.S."/>
            <person name="Le Clainche I."/>
            <person name="Bernard M."/>
            <person name="Bento P."/>
            <person name="Noel B."/>
            <person name="Labadie K."/>
            <person name="Alberti A."/>
            <person name="Charles M."/>
            <person name="Arnaud D."/>
            <person name="Guo H."/>
            <person name="Daviaud C."/>
            <person name="Alamery S."/>
            <person name="Jabbari K."/>
            <person name="Zhao M."/>
            <person name="Edger P.P."/>
            <person name="Chelaifa H."/>
            <person name="Tack D."/>
            <person name="Lassalle G."/>
            <person name="Mestiri I."/>
            <person name="Schnel N."/>
            <person name="Le Paslier M.C."/>
            <person name="Fan G."/>
            <person name="Renault V."/>
            <person name="Bayer P.E."/>
            <person name="Golicz A.A."/>
            <person name="Manoli S."/>
            <person name="Lee T.H."/>
            <person name="Thi V.H."/>
            <person name="Chalabi S."/>
            <person name="Hu Q."/>
            <person name="Fan C."/>
            <person name="Tollenaere R."/>
            <person name="Lu Y."/>
            <person name="Battail C."/>
            <person name="Shen J."/>
            <person name="Sidebottom C.H."/>
            <person name="Wang X."/>
            <person name="Canaguier A."/>
            <person name="Chauveau A."/>
            <person name="Berard A."/>
            <person name="Deniot G."/>
            <person name="Guan M."/>
            <person name="Liu Z."/>
            <person name="Sun F."/>
            <person name="Lim Y.P."/>
            <person name="Lyons E."/>
            <person name="Town C.D."/>
            <person name="Bancroft I."/>
            <person name="Wang X."/>
            <person name="Meng J."/>
            <person name="Ma J."/>
            <person name="Pires J.C."/>
            <person name="King G.J."/>
            <person name="Brunel D."/>
            <person name="Delourme R."/>
            <person name="Renard M."/>
            <person name="Aury J.M."/>
            <person name="Adams K.L."/>
            <person name="Batley J."/>
            <person name="Snowdon R.J."/>
            <person name="Tost J."/>
            <person name="Edwards D."/>
            <person name="Zhou Y."/>
            <person name="Hua W."/>
            <person name="Sharpe A.G."/>
            <person name="Paterson A.H."/>
            <person name="Guan C."/>
            <person name="Wincker P."/>
        </authorList>
    </citation>
    <scope>NUCLEOTIDE SEQUENCE [LARGE SCALE GENOMIC DNA]</scope>
    <source>
        <strain evidence="3">cv. Darmor-bzh</strain>
    </source>
</reference>
<dbReference type="Proteomes" id="UP000028999">
    <property type="component" value="Unassembled WGS sequence"/>
</dbReference>
<proteinExistence type="predicted"/>